<dbReference type="InterPro" id="IPR051906">
    <property type="entry name" value="TolC-like"/>
</dbReference>
<dbReference type="OrthoDB" id="581172at2"/>
<gene>
    <name evidence="9" type="ORF">CR164_03155</name>
</gene>
<keyword evidence="10" id="KW-1185">Reference proteome</keyword>
<accession>A0A317T850</accession>
<dbReference type="GO" id="GO:1990281">
    <property type="term" value="C:efflux pump complex"/>
    <property type="evidence" value="ECO:0007669"/>
    <property type="project" value="TreeGrafter"/>
</dbReference>
<dbReference type="Pfam" id="PF02321">
    <property type="entry name" value="OEP"/>
    <property type="match status" value="1"/>
</dbReference>
<dbReference type="GO" id="GO:0009279">
    <property type="term" value="C:cell outer membrane"/>
    <property type="evidence" value="ECO:0007669"/>
    <property type="project" value="UniProtKB-SubCell"/>
</dbReference>
<comment type="caution">
    <text evidence="9">The sequence shown here is derived from an EMBL/GenBank/DDBJ whole genome shotgun (WGS) entry which is preliminary data.</text>
</comment>
<dbReference type="AlphaFoldDB" id="A0A317T850"/>
<feature type="coiled-coil region" evidence="8">
    <location>
        <begin position="197"/>
        <end position="224"/>
    </location>
</feature>
<dbReference type="SUPFAM" id="SSF56954">
    <property type="entry name" value="Outer membrane efflux proteins (OEP)"/>
    <property type="match status" value="1"/>
</dbReference>
<sequence>MSGKSTTIPMQQLIRRTTAAATILLLFSIPTQEPAAFASGKKLSLDAFVRLAAERNTVFEEILIDRLPLQYTRTLALPADDLLLSVKGKYLLMLGDPDGGTEYSFELDKLFPSSGTRFSTSYAVDYGLGSRGNESEFNIAIVQPVAENAFGKANRLLEKLSGIENDIAHYQIAEAYEDYLASLVGLYYDWYAASENLATATNAYEDAKKQLDNIRERKQNNIALPIDVNKIMVQTVSRKERMIALKNDYHVQTNLIMEAIRAIGTERPVPAKPDETLHNPIRDIETEILTFQESSRTASILNLLEEKAGTEVAQAADRLLPSINLTAGFDLVGDGRFFTDPDHGLFAGVNLQWPLPDKQEHARHDISLINQRRTALSTGNTRLSLETSLKNLYWTIENQRRLIQLAKEKITISRAVVRDEKKNYSLGKTDLNDLIDEVNRLEEHRFNLINREIELQKLIVEWKRLTDALVQEKELPDILPLQQSETRLLQKPGTNGE</sequence>
<comment type="subcellular location">
    <subcellularLocation>
        <location evidence="1">Cell outer membrane</location>
    </subcellularLocation>
</comment>
<dbReference type="GO" id="GO:0015288">
    <property type="term" value="F:porin activity"/>
    <property type="evidence" value="ECO:0007669"/>
    <property type="project" value="TreeGrafter"/>
</dbReference>
<keyword evidence="3" id="KW-0813">Transport</keyword>
<dbReference type="GO" id="GO:0015562">
    <property type="term" value="F:efflux transmembrane transporter activity"/>
    <property type="evidence" value="ECO:0007669"/>
    <property type="project" value="InterPro"/>
</dbReference>
<organism evidence="9 10">
    <name type="scientific">Prosthecochloris marina</name>
    <dbReference type="NCBI Taxonomy" id="2017681"/>
    <lineage>
        <taxon>Bacteria</taxon>
        <taxon>Pseudomonadati</taxon>
        <taxon>Chlorobiota</taxon>
        <taxon>Chlorobiia</taxon>
        <taxon>Chlorobiales</taxon>
        <taxon>Chlorobiaceae</taxon>
        <taxon>Prosthecochloris</taxon>
    </lineage>
</organism>
<dbReference type="PANTHER" id="PTHR30026">
    <property type="entry name" value="OUTER MEMBRANE PROTEIN TOLC"/>
    <property type="match status" value="1"/>
</dbReference>
<dbReference type="InterPro" id="IPR003423">
    <property type="entry name" value="OMP_efflux"/>
</dbReference>
<comment type="similarity">
    <text evidence="2">Belongs to the outer membrane factor (OMF) (TC 1.B.17) family.</text>
</comment>
<keyword evidence="8" id="KW-0175">Coiled coil</keyword>
<dbReference type="Proteomes" id="UP000246278">
    <property type="component" value="Unassembled WGS sequence"/>
</dbReference>
<evidence type="ECO:0000256" key="5">
    <source>
        <dbReference type="ARBA" id="ARBA00022692"/>
    </source>
</evidence>
<reference evidence="10" key="1">
    <citation type="submission" date="2017-10" db="EMBL/GenBank/DDBJ databases">
        <authorList>
            <person name="Gaisin V.A."/>
            <person name="Rysina M.S."/>
            <person name="Grouzdev D.S."/>
        </authorList>
    </citation>
    <scope>NUCLEOTIDE SEQUENCE [LARGE SCALE GENOMIC DNA]</scope>
    <source>
        <strain evidence="10">V1</strain>
    </source>
</reference>
<keyword evidence="4" id="KW-1134">Transmembrane beta strand</keyword>
<dbReference type="Gene3D" id="1.20.1600.10">
    <property type="entry name" value="Outer membrane efflux proteins (OEP)"/>
    <property type="match status" value="1"/>
</dbReference>
<keyword evidence="6" id="KW-0472">Membrane</keyword>
<keyword evidence="7" id="KW-0998">Cell outer membrane</keyword>
<evidence type="ECO:0000256" key="7">
    <source>
        <dbReference type="ARBA" id="ARBA00023237"/>
    </source>
</evidence>
<evidence type="ECO:0000256" key="4">
    <source>
        <dbReference type="ARBA" id="ARBA00022452"/>
    </source>
</evidence>
<evidence type="ECO:0008006" key="11">
    <source>
        <dbReference type="Google" id="ProtNLM"/>
    </source>
</evidence>
<evidence type="ECO:0000256" key="1">
    <source>
        <dbReference type="ARBA" id="ARBA00004442"/>
    </source>
</evidence>
<evidence type="ECO:0000256" key="2">
    <source>
        <dbReference type="ARBA" id="ARBA00007613"/>
    </source>
</evidence>
<evidence type="ECO:0000313" key="9">
    <source>
        <dbReference type="EMBL" id="PWW82755.1"/>
    </source>
</evidence>
<name>A0A317T850_9CHLB</name>
<evidence type="ECO:0000256" key="6">
    <source>
        <dbReference type="ARBA" id="ARBA00023136"/>
    </source>
</evidence>
<dbReference type="EMBL" id="PDNZ01000002">
    <property type="protein sequence ID" value="PWW82755.1"/>
    <property type="molecule type" value="Genomic_DNA"/>
</dbReference>
<evidence type="ECO:0000256" key="3">
    <source>
        <dbReference type="ARBA" id="ARBA00022448"/>
    </source>
</evidence>
<keyword evidence="5" id="KW-0812">Transmembrane</keyword>
<protein>
    <recommendedName>
        <fullName evidence="11">Transporter</fullName>
    </recommendedName>
</protein>
<evidence type="ECO:0000313" key="10">
    <source>
        <dbReference type="Proteomes" id="UP000246278"/>
    </source>
</evidence>
<proteinExistence type="inferred from homology"/>
<dbReference type="PANTHER" id="PTHR30026:SF20">
    <property type="entry name" value="OUTER MEMBRANE PROTEIN TOLC"/>
    <property type="match status" value="1"/>
</dbReference>
<evidence type="ECO:0000256" key="8">
    <source>
        <dbReference type="SAM" id="Coils"/>
    </source>
</evidence>